<dbReference type="SUPFAM" id="SSF52151">
    <property type="entry name" value="FabD/lysophospholipase-like"/>
    <property type="match status" value="1"/>
</dbReference>
<proteinExistence type="predicted"/>
<dbReference type="PANTHER" id="PTHR24185">
    <property type="entry name" value="CALCIUM-INDEPENDENT PHOSPHOLIPASE A2-GAMMA"/>
    <property type="match status" value="1"/>
</dbReference>
<dbReference type="GO" id="GO:0019369">
    <property type="term" value="P:arachidonate metabolic process"/>
    <property type="evidence" value="ECO:0007669"/>
    <property type="project" value="TreeGrafter"/>
</dbReference>
<dbReference type="GO" id="GO:0016020">
    <property type="term" value="C:membrane"/>
    <property type="evidence" value="ECO:0007669"/>
    <property type="project" value="TreeGrafter"/>
</dbReference>
<dbReference type="Gene3D" id="3.40.1090.10">
    <property type="entry name" value="Cytosolic phospholipase A2 catalytic domain"/>
    <property type="match status" value="1"/>
</dbReference>
<protein>
    <recommendedName>
        <fullName evidence="3">PNPLA domain-containing protein</fullName>
    </recommendedName>
</protein>
<gene>
    <name evidence="2" type="ORF">OOU_Y34scaffold00296g2</name>
</gene>
<dbReference type="AlphaFoldDB" id="A0AA97PNF1"/>
<evidence type="ECO:0000313" key="2">
    <source>
        <dbReference type="EMBL" id="ELQ41161.1"/>
    </source>
</evidence>
<dbReference type="Proteomes" id="UP000011086">
    <property type="component" value="Unassembled WGS sequence"/>
</dbReference>
<organism evidence="2">
    <name type="scientific">Pyricularia oryzae (strain Y34)</name>
    <name type="common">Rice blast fungus</name>
    <name type="synonym">Magnaporthe oryzae</name>
    <dbReference type="NCBI Taxonomy" id="1143189"/>
    <lineage>
        <taxon>Eukaryota</taxon>
        <taxon>Fungi</taxon>
        <taxon>Dikarya</taxon>
        <taxon>Ascomycota</taxon>
        <taxon>Pezizomycotina</taxon>
        <taxon>Sordariomycetes</taxon>
        <taxon>Sordariomycetidae</taxon>
        <taxon>Magnaporthales</taxon>
        <taxon>Pyriculariaceae</taxon>
        <taxon>Pyricularia</taxon>
    </lineage>
</organism>
<feature type="region of interest" description="Disordered" evidence="1">
    <location>
        <begin position="437"/>
        <end position="459"/>
    </location>
</feature>
<dbReference type="InterPro" id="IPR016035">
    <property type="entry name" value="Acyl_Trfase/lysoPLipase"/>
</dbReference>
<evidence type="ECO:0008006" key="3">
    <source>
        <dbReference type="Google" id="ProtNLM"/>
    </source>
</evidence>
<dbReference type="GO" id="GO:0047499">
    <property type="term" value="F:calcium-independent phospholipase A2 activity"/>
    <property type="evidence" value="ECO:0007669"/>
    <property type="project" value="TreeGrafter"/>
</dbReference>
<name>A0AA97PNF1_PYRO3</name>
<sequence length="459" mass="50981">MFVNGSSIAQSTKRFELLAGRIFRRRELLSTSRLPSFLKLMLSWLTTAWSPVSLLGQLAALLVSYFDDGLYSSQQIESVLKHIFGADKGVLDVSSATANGNFVGLPVATVDEEPMCRIFTNRNGAYQNNRHAKKPTKCLAVLGSNTHDEIVPTKANKKLTLWEIARAASAAPGIFSPKHFAGLGTFQDAGPLENDPLLSALTAMAAYFPDVEQPDFILSIGTGESKPRTANPCPDEVRNVWKNGAFPRLCRLFSEKIKDKKLRQLFQTSPRYHRLDVQFDGDLPRLDDFRSIPELQVRGERDQSISGKIERIARCLVASLFYFELDAVPQRSAGKQVVTGRILCTLSPGEPGFTELFDRLRKGSACFWIDGRPVERKMDEWGPSKGCRFQKQVQFTAQSSFSVSLKQDREDGCEISGSPFSAENLVNLQGLRGAFGRSDHKRPWTGSQGGGDGKRRRLL</sequence>
<dbReference type="EMBL" id="JH793100">
    <property type="protein sequence ID" value="ELQ41161.1"/>
    <property type="molecule type" value="Genomic_DNA"/>
</dbReference>
<dbReference type="PANTHER" id="PTHR24185:SF8">
    <property type="entry name" value="PNPLA DOMAIN-CONTAINING PROTEIN"/>
    <property type="match status" value="1"/>
</dbReference>
<accession>A0AA97PNF1</accession>
<evidence type="ECO:0000256" key="1">
    <source>
        <dbReference type="SAM" id="MobiDB-lite"/>
    </source>
</evidence>
<reference evidence="2" key="1">
    <citation type="journal article" date="2012" name="PLoS Genet.">
        <title>Comparative analysis of the genomes of two field isolates of the rice blast fungus Magnaporthe oryzae.</title>
        <authorList>
            <person name="Xue M."/>
            <person name="Yang J."/>
            <person name="Li Z."/>
            <person name="Hu S."/>
            <person name="Yao N."/>
            <person name="Dean R.A."/>
            <person name="Zhao W."/>
            <person name="Shen M."/>
            <person name="Zhang H."/>
            <person name="Li C."/>
            <person name="Liu L."/>
            <person name="Cao L."/>
            <person name="Xu X."/>
            <person name="Xing Y."/>
            <person name="Hsiang T."/>
            <person name="Zhang Z."/>
            <person name="Xu J.R."/>
            <person name="Peng Y.L."/>
        </authorList>
    </citation>
    <scope>NUCLEOTIDE SEQUENCE</scope>
    <source>
        <strain evidence="2">Y34</strain>
    </source>
</reference>